<proteinExistence type="inferred from homology"/>
<evidence type="ECO:0000259" key="7">
    <source>
        <dbReference type="Pfam" id="PF00675"/>
    </source>
</evidence>
<dbReference type="InterPro" id="IPR050361">
    <property type="entry name" value="MPP/UQCRC_Complex"/>
</dbReference>
<comment type="function">
    <text evidence="1">Substrate recognition and binding subunit of the essential mitochondrial processing protease (MPP), which cleaves the mitochondrial sequence off newly imported precursors proteins.</text>
</comment>
<dbReference type="Proteomes" id="UP000324585">
    <property type="component" value="Unassembled WGS sequence"/>
</dbReference>
<comment type="similarity">
    <text evidence="2 5">Belongs to the peptidase M16 family.</text>
</comment>
<dbReference type="SUPFAM" id="SSF63411">
    <property type="entry name" value="LuxS/MPP-like metallohydrolase"/>
    <property type="match status" value="2"/>
</dbReference>
<dbReference type="InterPro" id="IPR011249">
    <property type="entry name" value="Metalloenz_LuxS/M16"/>
</dbReference>
<evidence type="ECO:0000256" key="4">
    <source>
        <dbReference type="ARBA" id="ARBA00032315"/>
    </source>
</evidence>
<evidence type="ECO:0000256" key="5">
    <source>
        <dbReference type="RuleBase" id="RU004447"/>
    </source>
</evidence>
<evidence type="ECO:0000256" key="6">
    <source>
        <dbReference type="SAM" id="Coils"/>
    </source>
</evidence>
<feature type="domain" description="Peptidase M16 N-terminal" evidence="7">
    <location>
        <begin position="128"/>
        <end position="172"/>
    </location>
</feature>
<dbReference type="GO" id="GO:0004222">
    <property type="term" value="F:metalloendopeptidase activity"/>
    <property type="evidence" value="ECO:0007669"/>
    <property type="project" value="InterPro"/>
</dbReference>
<keyword evidence="6" id="KW-0175">Coiled coil</keyword>
<dbReference type="PROSITE" id="PS00143">
    <property type="entry name" value="INSULINASE"/>
    <property type="match status" value="1"/>
</dbReference>
<keyword evidence="9" id="KW-0378">Hydrolase</keyword>
<dbReference type="AlphaFoldDB" id="A0A5J4Z7M8"/>
<evidence type="ECO:0000313" key="9">
    <source>
        <dbReference type="EMBL" id="KAA8500059.1"/>
    </source>
</evidence>
<dbReference type="PANTHER" id="PTHR11851:SF49">
    <property type="entry name" value="MITOCHONDRIAL-PROCESSING PEPTIDASE SUBUNIT ALPHA"/>
    <property type="match status" value="1"/>
</dbReference>
<name>A0A5J4Z7M8_PORPP</name>
<comment type="caution">
    <text evidence="9">The sequence shown here is derived from an EMBL/GenBank/DDBJ whole genome shotgun (WGS) entry which is preliminary data.</text>
</comment>
<feature type="domain" description="Peptidase M16 C-terminal" evidence="8">
    <location>
        <begin position="347"/>
        <end position="527"/>
    </location>
</feature>
<dbReference type="OMA" id="TSFERTN"/>
<keyword evidence="9" id="KW-0645">Protease</keyword>
<reference evidence="10" key="1">
    <citation type="journal article" date="2019" name="Nat. Commun.">
        <title>Expansion of phycobilisome linker gene families in mesophilic red algae.</title>
        <authorList>
            <person name="Lee J."/>
            <person name="Kim D."/>
            <person name="Bhattacharya D."/>
            <person name="Yoon H.S."/>
        </authorList>
    </citation>
    <scope>NUCLEOTIDE SEQUENCE [LARGE SCALE GENOMIC DNA]</scope>
    <source>
        <strain evidence="10">CCMP 1328</strain>
    </source>
</reference>
<dbReference type="InterPro" id="IPR007863">
    <property type="entry name" value="Peptidase_M16_C"/>
</dbReference>
<gene>
    <name evidence="9" type="ORF">FVE85_7644</name>
</gene>
<keyword evidence="10" id="KW-1185">Reference proteome</keyword>
<evidence type="ECO:0000256" key="2">
    <source>
        <dbReference type="ARBA" id="ARBA00007261"/>
    </source>
</evidence>
<feature type="coiled-coil region" evidence="6">
    <location>
        <begin position="188"/>
        <end position="234"/>
    </location>
</feature>
<evidence type="ECO:0000313" key="10">
    <source>
        <dbReference type="Proteomes" id="UP000324585"/>
    </source>
</evidence>
<dbReference type="PANTHER" id="PTHR11851">
    <property type="entry name" value="METALLOPROTEASE"/>
    <property type="match status" value="1"/>
</dbReference>
<accession>A0A5J4Z7M8</accession>
<dbReference type="GO" id="GO:0046872">
    <property type="term" value="F:metal ion binding"/>
    <property type="evidence" value="ECO:0007669"/>
    <property type="project" value="InterPro"/>
</dbReference>
<dbReference type="Pfam" id="PF00675">
    <property type="entry name" value="Peptidase_M16"/>
    <property type="match status" value="1"/>
</dbReference>
<dbReference type="OrthoDB" id="10251424at2759"/>
<dbReference type="InterPro" id="IPR011765">
    <property type="entry name" value="Pept_M16_N"/>
</dbReference>
<dbReference type="Gene3D" id="3.30.830.10">
    <property type="entry name" value="Metalloenzyme, LuxS/M16 peptidase-like"/>
    <property type="match status" value="3"/>
</dbReference>
<dbReference type="Pfam" id="PF05193">
    <property type="entry name" value="Peptidase_M16_C"/>
    <property type="match status" value="1"/>
</dbReference>
<sequence>MALFVPTVGALLQAPHAKAHLLACKAAHDNLSGSVSAAHDEGDSAEEPRGSAFVTRRTALQTAVCATTALWLPRASQAAAQGSELFVQSPSIDSKAGSYLAALPIPKELEAIAARVKSFVLPNGARFVVLERSVAPTVSFVSYADVGGVDEPDGKTGAAHFLEHLAFKGTTSIGTRDWGKEQRVLEQLTALEAERASMLAELSSLNAANAGKNKRSLKTRLDETERKILVLEEEADAFVEPNEFSKIIQNEGGVGLNAATTIDATKYFYNLPSNKLELWFALESQRFMDPVFRQFNKEKQVVLEERKLRVDNSSIGAFLEKFCLTAFDTHPYRRPVIGFEQDIQALSTRDIREFFERKYTPDKLCFVIVGDVKLARVRQLAQQYFGSWHGPNDLTSNAVLVPPPPPEAPQTAKKEFSVKLNAEPWYACGYHVPKVTDSRTTAFQCASGVLSGGRTSRLYKNVVQDNALALTAAFGIGFPGDKYDNLAITYALPGVGKSISDVAAAIDEQLMSVTVRVNADELARVKKGAKLNLLGAFQSNESMANVLAEYAVLLGDPLDAFRAVSALEAIEQDDVSSACASVFTEANKTEGRLI</sequence>
<evidence type="ECO:0000259" key="8">
    <source>
        <dbReference type="Pfam" id="PF05193"/>
    </source>
</evidence>
<dbReference type="GO" id="GO:0006508">
    <property type="term" value="P:proteolysis"/>
    <property type="evidence" value="ECO:0007669"/>
    <property type="project" value="UniProtKB-KW"/>
</dbReference>
<dbReference type="InterPro" id="IPR001431">
    <property type="entry name" value="Pept_M16_Zn_BS"/>
</dbReference>
<evidence type="ECO:0000256" key="1">
    <source>
        <dbReference type="ARBA" id="ARBA00002123"/>
    </source>
</evidence>
<evidence type="ECO:0000256" key="3">
    <source>
        <dbReference type="ARBA" id="ARBA00030006"/>
    </source>
</evidence>
<organism evidence="9 10">
    <name type="scientific">Porphyridium purpureum</name>
    <name type="common">Red alga</name>
    <name type="synonym">Porphyridium cruentum</name>
    <dbReference type="NCBI Taxonomy" id="35688"/>
    <lineage>
        <taxon>Eukaryota</taxon>
        <taxon>Rhodophyta</taxon>
        <taxon>Bangiophyceae</taxon>
        <taxon>Porphyridiales</taxon>
        <taxon>Porphyridiaceae</taxon>
        <taxon>Porphyridium</taxon>
    </lineage>
</organism>
<protein>
    <recommendedName>
        <fullName evidence="3">Alpha-MPP</fullName>
    </recommendedName>
    <alternativeName>
        <fullName evidence="4">Inactive zinc metalloprotease alpha</fullName>
    </alternativeName>
</protein>
<dbReference type="EMBL" id="VRMN01000001">
    <property type="protein sequence ID" value="KAA8500059.1"/>
    <property type="molecule type" value="Genomic_DNA"/>
</dbReference>